<accession>A0ABT3WNL8</accession>
<feature type="transmembrane region" description="Helical" evidence="1">
    <location>
        <begin position="21"/>
        <end position="40"/>
    </location>
</feature>
<comment type="caution">
    <text evidence="2">The sequence shown here is derived from an EMBL/GenBank/DDBJ whole genome shotgun (WGS) entry which is preliminary data.</text>
</comment>
<keyword evidence="1" id="KW-1133">Transmembrane helix</keyword>
<reference evidence="2" key="1">
    <citation type="submission" date="2022-11" db="EMBL/GenBank/DDBJ databases">
        <title>Corynebacterium sp. isolated from Penguins.</title>
        <authorList>
            <person name="Sedlar K."/>
            <person name="Svec P."/>
        </authorList>
    </citation>
    <scope>NUCLEOTIDE SEQUENCE</scope>
    <source>
        <strain evidence="2">P7003</strain>
    </source>
</reference>
<proteinExistence type="predicted"/>
<protein>
    <recommendedName>
        <fullName evidence="4">Integral membrane protein</fullName>
    </recommendedName>
</protein>
<dbReference type="RefSeq" id="WP_267186052.1">
    <property type="nucleotide sequence ID" value="NZ_JAPMKV010000001.1"/>
</dbReference>
<feature type="transmembrane region" description="Helical" evidence="1">
    <location>
        <begin position="52"/>
        <end position="70"/>
    </location>
</feature>
<keyword evidence="1" id="KW-0472">Membrane</keyword>
<keyword evidence="3" id="KW-1185">Reference proteome</keyword>
<gene>
    <name evidence="2" type="ORF">OS125_00975</name>
</gene>
<sequence>MSRPVRTDGWRGTPGPWSRHLLVALLIPVGLLPVVLLSGLDPETRPFAELSYLTFGTVSLVVNAVIYARHLEILRMNRPPTWVTVAFACYHLAVLPLLIFAVVMMAGTVF</sequence>
<dbReference type="EMBL" id="JAPMKV010000001">
    <property type="protein sequence ID" value="MCX7443820.1"/>
    <property type="molecule type" value="Genomic_DNA"/>
</dbReference>
<evidence type="ECO:0000313" key="2">
    <source>
        <dbReference type="EMBL" id="MCX7443820.1"/>
    </source>
</evidence>
<evidence type="ECO:0008006" key="4">
    <source>
        <dbReference type="Google" id="ProtNLM"/>
    </source>
</evidence>
<evidence type="ECO:0000256" key="1">
    <source>
        <dbReference type="SAM" id="Phobius"/>
    </source>
</evidence>
<evidence type="ECO:0000313" key="3">
    <source>
        <dbReference type="Proteomes" id="UP001081709"/>
    </source>
</evidence>
<dbReference type="Proteomes" id="UP001081709">
    <property type="component" value="Unassembled WGS sequence"/>
</dbReference>
<organism evidence="2 3">
    <name type="scientific">Corynebacterium pygosceleis</name>
    <dbReference type="NCBI Taxonomy" id="2800406"/>
    <lineage>
        <taxon>Bacteria</taxon>
        <taxon>Bacillati</taxon>
        <taxon>Actinomycetota</taxon>
        <taxon>Actinomycetes</taxon>
        <taxon>Mycobacteriales</taxon>
        <taxon>Corynebacteriaceae</taxon>
        <taxon>Corynebacterium</taxon>
    </lineage>
</organism>
<feature type="transmembrane region" description="Helical" evidence="1">
    <location>
        <begin position="82"/>
        <end position="106"/>
    </location>
</feature>
<name>A0ABT3WNL8_9CORY</name>
<keyword evidence="1" id="KW-0812">Transmembrane</keyword>